<keyword evidence="3" id="KW-0479">Metal-binding</keyword>
<evidence type="ECO:0000313" key="9">
    <source>
        <dbReference type="EMBL" id="KAJ3565827.1"/>
    </source>
</evidence>
<organism evidence="9 10">
    <name type="scientific">Xylaria arbuscula</name>
    <dbReference type="NCBI Taxonomy" id="114810"/>
    <lineage>
        <taxon>Eukaryota</taxon>
        <taxon>Fungi</taxon>
        <taxon>Dikarya</taxon>
        <taxon>Ascomycota</taxon>
        <taxon>Pezizomycotina</taxon>
        <taxon>Sordariomycetes</taxon>
        <taxon>Xylariomycetidae</taxon>
        <taxon>Xylariales</taxon>
        <taxon>Xylariaceae</taxon>
        <taxon>Xylaria</taxon>
    </lineage>
</organism>
<sequence length="183" mass="18792">MKFLGNVALLASLASAASMGKRAEPLNVQIEQVGNSKVKATITNTGADALKLLKVGSILDSAPVEKVKVFQGSNKVDFEGIKLRLMNGAFADEAFETIAAGQTVEVSFDAAELHDLTASGDYDFVASGVLSYANADSNEVAGVIPYSSNTLTATVDGAQAAESRAQLSSLTALAPSSPLPATP</sequence>
<evidence type="ECO:0000313" key="10">
    <source>
        <dbReference type="Proteomes" id="UP001148614"/>
    </source>
</evidence>
<protein>
    <recommendedName>
        <fullName evidence="11">Deuterolysin</fullName>
    </recommendedName>
</protein>
<dbReference type="GO" id="GO:0004222">
    <property type="term" value="F:metalloendopeptidase activity"/>
    <property type="evidence" value="ECO:0007669"/>
    <property type="project" value="InterPro"/>
</dbReference>
<dbReference type="Proteomes" id="UP001148614">
    <property type="component" value="Unassembled WGS sequence"/>
</dbReference>
<dbReference type="EMBL" id="JANPWZ010001435">
    <property type="protein sequence ID" value="KAJ3565827.1"/>
    <property type="molecule type" value="Genomic_DNA"/>
</dbReference>
<feature type="signal peptide" evidence="8">
    <location>
        <begin position="1"/>
        <end position="16"/>
    </location>
</feature>
<keyword evidence="7" id="KW-0865">Zymogen</keyword>
<keyword evidence="6" id="KW-0482">Metalloprotease</keyword>
<dbReference type="Gene3D" id="2.60.40.2970">
    <property type="match status" value="1"/>
</dbReference>
<evidence type="ECO:0000256" key="1">
    <source>
        <dbReference type="ARBA" id="ARBA00001947"/>
    </source>
</evidence>
<keyword evidence="10" id="KW-1185">Reference proteome</keyword>
<accession>A0A9W8NAS0</accession>
<reference evidence="9" key="1">
    <citation type="submission" date="2022-07" db="EMBL/GenBank/DDBJ databases">
        <title>Genome Sequence of Xylaria arbuscula.</title>
        <authorList>
            <person name="Buettner E."/>
        </authorList>
    </citation>
    <scope>NUCLEOTIDE SEQUENCE</scope>
    <source>
        <strain evidence="9">VT107</strain>
    </source>
</reference>
<keyword evidence="4" id="KW-0378">Hydrolase</keyword>
<dbReference type="GO" id="GO:0046872">
    <property type="term" value="F:metal ion binding"/>
    <property type="evidence" value="ECO:0007669"/>
    <property type="project" value="UniProtKB-KW"/>
</dbReference>
<dbReference type="InterPro" id="IPR001384">
    <property type="entry name" value="Peptidase_M35"/>
</dbReference>
<evidence type="ECO:0008006" key="11">
    <source>
        <dbReference type="Google" id="ProtNLM"/>
    </source>
</evidence>
<dbReference type="GO" id="GO:0006508">
    <property type="term" value="P:proteolysis"/>
    <property type="evidence" value="ECO:0007669"/>
    <property type="project" value="UniProtKB-KW"/>
</dbReference>
<evidence type="ECO:0000256" key="3">
    <source>
        <dbReference type="ARBA" id="ARBA00022723"/>
    </source>
</evidence>
<evidence type="ECO:0000256" key="2">
    <source>
        <dbReference type="ARBA" id="ARBA00022670"/>
    </source>
</evidence>
<keyword evidence="8" id="KW-0732">Signal</keyword>
<dbReference type="AlphaFoldDB" id="A0A9W8NAS0"/>
<dbReference type="InterPro" id="IPR050414">
    <property type="entry name" value="Fungal_M35_metalloproteases"/>
</dbReference>
<dbReference type="VEuPathDB" id="FungiDB:F4678DRAFT_443622"/>
<proteinExistence type="predicted"/>
<dbReference type="PANTHER" id="PTHR37016:SF3">
    <property type="entry name" value="NEUTRAL PROTEASE 2-RELATED"/>
    <property type="match status" value="1"/>
</dbReference>
<name>A0A9W8NAS0_9PEZI</name>
<dbReference type="Pfam" id="PF02102">
    <property type="entry name" value="Peptidase_M35"/>
    <property type="match status" value="1"/>
</dbReference>
<keyword evidence="5" id="KW-0862">Zinc</keyword>
<comment type="caution">
    <text evidence="9">The sequence shown here is derived from an EMBL/GenBank/DDBJ whole genome shotgun (WGS) entry which is preliminary data.</text>
</comment>
<feature type="chain" id="PRO_5040815322" description="Deuterolysin" evidence="8">
    <location>
        <begin position="17"/>
        <end position="183"/>
    </location>
</feature>
<dbReference type="PANTHER" id="PTHR37016">
    <property type="match status" value="1"/>
</dbReference>
<gene>
    <name evidence="9" type="ORF">NPX13_g7353</name>
</gene>
<evidence type="ECO:0000256" key="4">
    <source>
        <dbReference type="ARBA" id="ARBA00022801"/>
    </source>
</evidence>
<evidence type="ECO:0000256" key="8">
    <source>
        <dbReference type="SAM" id="SignalP"/>
    </source>
</evidence>
<evidence type="ECO:0000256" key="6">
    <source>
        <dbReference type="ARBA" id="ARBA00023049"/>
    </source>
</evidence>
<evidence type="ECO:0000256" key="5">
    <source>
        <dbReference type="ARBA" id="ARBA00022833"/>
    </source>
</evidence>
<evidence type="ECO:0000256" key="7">
    <source>
        <dbReference type="ARBA" id="ARBA00023145"/>
    </source>
</evidence>
<keyword evidence="2" id="KW-0645">Protease</keyword>
<comment type="cofactor">
    <cofactor evidence="1">
        <name>Zn(2+)</name>
        <dbReference type="ChEBI" id="CHEBI:29105"/>
    </cofactor>
</comment>